<name>A0A4R6WNG3_9PROT</name>
<gene>
    <name evidence="6" type="ORF">A8950_2698</name>
</gene>
<dbReference type="GO" id="GO:0016846">
    <property type="term" value="F:carbon-sulfur lyase activity"/>
    <property type="evidence" value="ECO:0007669"/>
    <property type="project" value="InterPro"/>
</dbReference>
<evidence type="ECO:0000256" key="2">
    <source>
        <dbReference type="ARBA" id="ARBA00022723"/>
    </source>
</evidence>
<sequence>MTEIQTRRGECLCGAVRFETLGQLTAPTACHCGMCRRWHGALGVYTSASNAAFRLSGGENLGWYRSGPESERGFCRICGSSLFWRLVDGDQIDIAMGAINPPTGLRLDRHIWVAHRGDYYGIGDGLPQYAASSTGAEPAAPAPPLPAVGIQPDRHSGNCLCGSVQFSVNGSMRDISTCHCRQCQRWHGHAAEYSKARWVQLDLIGANYLLWYRSSDTARRGSCRVCGASLFWERHGADAVSIAAGALNPPTGLRVRHHIFVVEGEDYSDIVDGLPQYPGTGGDSLPF</sequence>
<dbReference type="RefSeq" id="WP_208109860.1">
    <property type="nucleotide sequence ID" value="NZ_SNYW01000010.1"/>
</dbReference>
<feature type="domain" description="CENP-V/GFA" evidence="5">
    <location>
        <begin position="7"/>
        <end position="121"/>
    </location>
</feature>
<evidence type="ECO:0000259" key="5">
    <source>
        <dbReference type="PROSITE" id="PS51891"/>
    </source>
</evidence>
<dbReference type="EMBL" id="SNYW01000010">
    <property type="protein sequence ID" value="TDQ80830.1"/>
    <property type="molecule type" value="Genomic_DNA"/>
</dbReference>
<dbReference type="InterPro" id="IPR006913">
    <property type="entry name" value="CENP-V/GFA"/>
</dbReference>
<dbReference type="PANTHER" id="PTHR33337">
    <property type="entry name" value="GFA DOMAIN-CONTAINING PROTEIN"/>
    <property type="match status" value="1"/>
</dbReference>
<dbReference type="PANTHER" id="PTHR33337:SF40">
    <property type="entry name" value="CENP-V_GFA DOMAIN-CONTAINING PROTEIN-RELATED"/>
    <property type="match status" value="1"/>
</dbReference>
<evidence type="ECO:0000313" key="6">
    <source>
        <dbReference type="EMBL" id="TDQ80830.1"/>
    </source>
</evidence>
<evidence type="ECO:0000313" key="7">
    <source>
        <dbReference type="Proteomes" id="UP000295783"/>
    </source>
</evidence>
<evidence type="ECO:0000256" key="1">
    <source>
        <dbReference type="ARBA" id="ARBA00005495"/>
    </source>
</evidence>
<evidence type="ECO:0000256" key="4">
    <source>
        <dbReference type="ARBA" id="ARBA00023239"/>
    </source>
</evidence>
<dbReference type="InterPro" id="IPR011057">
    <property type="entry name" value="Mss4-like_sf"/>
</dbReference>
<keyword evidence="4" id="KW-0456">Lyase</keyword>
<reference evidence="6 7" key="1">
    <citation type="submission" date="2019-03" db="EMBL/GenBank/DDBJ databases">
        <title>Genomic Encyclopedia of Type Strains, Phase III (KMG-III): the genomes of soil and plant-associated and newly described type strains.</title>
        <authorList>
            <person name="Whitman W."/>
        </authorList>
    </citation>
    <scope>NUCLEOTIDE SEQUENCE [LARGE SCALE GENOMIC DNA]</scope>
    <source>
        <strain evidence="6 7">CGMCC 1.7660</strain>
    </source>
</reference>
<dbReference type="AlphaFoldDB" id="A0A4R6WNG3"/>
<accession>A0A4R6WNG3</accession>
<dbReference type="GO" id="GO:0046872">
    <property type="term" value="F:metal ion binding"/>
    <property type="evidence" value="ECO:0007669"/>
    <property type="project" value="UniProtKB-KW"/>
</dbReference>
<protein>
    <recommendedName>
        <fullName evidence="5">CENP-V/GFA domain-containing protein</fullName>
    </recommendedName>
</protein>
<comment type="caution">
    <text evidence="6">The sequence shown here is derived from an EMBL/GenBank/DDBJ whole genome shotgun (WGS) entry which is preliminary data.</text>
</comment>
<dbReference type="PROSITE" id="PS51891">
    <property type="entry name" value="CENP_V_GFA"/>
    <property type="match status" value="2"/>
</dbReference>
<keyword evidence="7" id="KW-1185">Reference proteome</keyword>
<feature type="domain" description="CENP-V/GFA" evidence="5">
    <location>
        <begin position="155"/>
        <end position="268"/>
    </location>
</feature>
<keyword evidence="2" id="KW-0479">Metal-binding</keyword>
<proteinExistence type="inferred from homology"/>
<dbReference type="SUPFAM" id="SSF51316">
    <property type="entry name" value="Mss4-like"/>
    <property type="match status" value="2"/>
</dbReference>
<dbReference type="Gene3D" id="3.90.1590.10">
    <property type="entry name" value="glutathione-dependent formaldehyde- activating enzyme (gfa)"/>
    <property type="match status" value="2"/>
</dbReference>
<organism evidence="6 7">
    <name type="scientific">Dongia mobilis</name>
    <dbReference type="NCBI Taxonomy" id="578943"/>
    <lineage>
        <taxon>Bacteria</taxon>
        <taxon>Pseudomonadati</taxon>
        <taxon>Pseudomonadota</taxon>
        <taxon>Alphaproteobacteria</taxon>
        <taxon>Rhodospirillales</taxon>
        <taxon>Dongiaceae</taxon>
        <taxon>Dongia</taxon>
    </lineage>
</organism>
<dbReference type="Proteomes" id="UP000295783">
    <property type="component" value="Unassembled WGS sequence"/>
</dbReference>
<dbReference type="Pfam" id="PF04828">
    <property type="entry name" value="GFA"/>
    <property type="match status" value="2"/>
</dbReference>
<keyword evidence="3" id="KW-0862">Zinc</keyword>
<evidence type="ECO:0000256" key="3">
    <source>
        <dbReference type="ARBA" id="ARBA00022833"/>
    </source>
</evidence>
<comment type="similarity">
    <text evidence="1">Belongs to the Gfa family.</text>
</comment>